<keyword evidence="1" id="KW-0812">Transmembrane</keyword>
<organism evidence="2 3">
    <name type="scientific">Methylomicrobium album BG8</name>
    <dbReference type="NCBI Taxonomy" id="686340"/>
    <lineage>
        <taxon>Bacteria</taxon>
        <taxon>Pseudomonadati</taxon>
        <taxon>Pseudomonadota</taxon>
        <taxon>Gammaproteobacteria</taxon>
        <taxon>Methylococcales</taxon>
        <taxon>Methylococcaceae</taxon>
        <taxon>Methylomicrobium</taxon>
    </lineage>
</organism>
<protein>
    <recommendedName>
        <fullName evidence="4">DUF4400 domain-containing protein</fullName>
    </recommendedName>
</protein>
<sequence>MQRNLLLSLMVWLLEIILVACLVSDRWTREIQVAEDQMLIAYIGVEKEAEIRWTSQRWFDRLFVKTGIRGCVYHYFIPTERERQLSKGFEDVGRRDFFPFIQSRLDVLWETVYQMIKRLIMAWVWWPLLAVTIMPFAIDGLIRRKISQTNFDYPSPMAHRYSLYLMLGAVYLLFMGLTLPFPVPPQMVPVGIFMVAAALNVFLANTQKRV</sequence>
<gene>
    <name evidence="2" type="ORF">Metal_0603</name>
</gene>
<feature type="transmembrane region" description="Helical" evidence="1">
    <location>
        <begin position="187"/>
        <end position="204"/>
    </location>
</feature>
<dbReference type="EMBL" id="CM001475">
    <property type="protein sequence ID" value="EIC28448.1"/>
    <property type="molecule type" value="Genomic_DNA"/>
</dbReference>
<name>H8GP26_METAL</name>
<keyword evidence="1" id="KW-1133">Transmembrane helix</keyword>
<evidence type="ECO:0008006" key="4">
    <source>
        <dbReference type="Google" id="ProtNLM"/>
    </source>
</evidence>
<feature type="transmembrane region" description="Helical" evidence="1">
    <location>
        <begin position="163"/>
        <end position="181"/>
    </location>
</feature>
<keyword evidence="1" id="KW-0472">Membrane</keyword>
<dbReference type="Pfam" id="PF14348">
    <property type="entry name" value="DtrJ-like"/>
    <property type="match status" value="1"/>
</dbReference>
<evidence type="ECO:0000256" key="1">
    <source>
        <dbReference type="SAM" id="Phobius"/>
    </source>
</evidence>
<dbReference type="AlphaFoldDB" id="H8GP26"/>
<evidence type="ECO:0000313" key="3">
    <source>
        <dbReference type="Proteomes" id="UP000005090"/>
    </source>
</evidence>
<dbReference type="eggNOG" id="COG0433">
    <property type="taxonomic scope" value="Bacteria"/>
</dbReference>
<feature type="transmembrane region" description="Helical" evidence="1">
    <location>
        <begin position="123"/>
        <end position="142"/>
    </location>
</feature>
<reference evidence="2 3" key="1">
    <citation type="journal article" date="2013" name="Genome Announc.">
        <title>Genome Sequence of the Obligate Gammaproteobacterial Methanotroph Methylomicrobium album Strain BG8.</title>
        <authorList>
            <person name="Kits K.D."/>
            <person name="Kalyuzhnaya M.G."/>
            <person name="Klotz M.G."/>
            <person name="Jetten M.S."/>
            <person name="Op den Camp H.J."/>
            <person name="Vuilleumier S."/>
            <person name="Bringel F."/>
            <person name="Dispirito A.A."/>
            <person name="Murrell J.C."/>
            <person name="Bruce D."/>
            <person name="Cheng J.F."/>
            <person name="Copeland A."/>
            <person name="Goodwin L."/>
            <person name="Hauser L."/>
            <person name="Lajus A."/>
            <person name="Land M.L."/>
            <person name="Lapidus A."/>
            <person name="Lucas S."/>
            <person name="Medigue C."/>
            <person name="Pitluck S."/>
            <person name="Woyke T."/>
            <person name="Zeytun A."/>
            <person name="Stein L.Y."/>
        </authorList>
    </citation>
    <scope>NUCLEOTIDE SEQUENCE [LARGE SCALE GENOMIC DNA]</scope>
    <source>
        <strain evidence="2 3">BG8</strain>
    </source>
</reference>
<dbReference type="Proteomes" id="UP000005090">
    <property type="component" value="Chromosome"/>
</dbReference>
<keyword evidence="3" id="KW-1185">Reference proteome</keyword>
<dbReference type="STRING" id="686340.Metal_0603"/>
<accession>H8GP26</accession>
<evidence type="ECO:0000313" key="2">
    <source>
        <dbReference type="EMBL" id="EIC28448.1"/>
    </source>
</evidence>
<proteinExistence type="predicted"/>
<dbReference type="HOGENOM" id="CLU_111021_0_0_6"/>
<dbReference type="InterPro" id="IPR022266">
    <property type="entry name" value="DtrJ-like"/>
</dbReference>